<dbReference type="EMBL" id="CM044707">
    <property type="protein sequence ID" value="KAI5655332.1"/>
    <property type="molecule type" value="Genomic_DNA"/>
</dbReference>
<organism evidence="1 2">
    <name type="scientific">Catharanthus roseus</name>
    <name type="common">Madagascar periwinkle</name>
    <name type="synonym">Vinca rosea</name>
    <dbReference type="NCBI Taxonomy" id="4058"/>
    <lineage>
        <taxon>Eukaryota</taxon>
        <taxon>Viridiplantae</taxon>
        <taxon>Streptophyta</taxon>
        <taxon>Embryophyta</taxon>
        <taxon>Tracheophyta</taxon>
        <taxon>Spermatophyta</taxon>
        <taxon>Magnoliopsida</taxon>
        <taxon>eudicotyledons</taxon>
        <taxon>Gunneridae</taxon>
        <taxon>Pentapetalae</taxon>
        <taxon>asterids</taxon>
        <taxon>lamiids</taxon>
        <taxon>Gentianales</taxon>
        <taxon>Apocynaceae</taxon>
        <taxon>Rauvolfioideae</taxon>
        <taxon>Vinceae</taxon>
        <taxon>Catharanthinae</taxon>
        <taxon>Catharanthus</taxon>
    </lineage>
</organism>
<comment type="caution">
    <text evidence="1">The sequence shown here is derived from an EMBL/GenBank/DDBJ whole genome shotgun (WGS) entry which is preliminary data.</text>
</comment>
<reference evidence="2" key="1">
    <citation type="journal article" date="2023" name="Nat. Plants">
        <title>Single-cell RNA sequencing provides a high-resolution roadmap for understanding the multicellular compartmentation of specialized metabolism.</title>
        <authorList>
            <person name="Sun S."/>
            <person name="Shen X."/>
            <person name="Li Y."/>
            <person name="Li Y."/>
            <person name="Wang S."/>
            <person name="Li R."/>
            <person name="Zhang H."/>
            <person name="Shen G."/>
            <person name="Guo B."/>
            <person name="Wei J."/>
            <person name="Xu J."/>
            <person name="St-Pierre B."/>
            <person name="Chen S."/>
            <person name="Sun C."/>
        </authorList>
    </citation>
    <scope>NUCLEOTIDE SEQUENCE [LARGE SCALE GENOMIC DNA]</scope>
</reference>
<accession>A0ACC0A363</accession>
<gene>
    <name evidence="1" type="ORF">M9H77_32519</name>
</gene>
<dbReference type="Proteomes" id="UP001060085">
    <property type="component" value="Linkage Group LG07"/>
</dbReference>
<sequence length="201" mass="21896">MVVQSEVLPNCRMVVQSEEVPGDVLPNCDMVVQSEEVPGDVLPNCDMEVQLEEVPNIASPKLDETVISNILVKPEEKAASAADNANPEDETVIDLDEVQKRVIDNNTVSLEENAHPSGNNVPASIEEVILPSNSTENHCAADRNEEEEEEETMPEPETKFGSLVLSEEVPSSKACEVEMVESVESGSVNLSRIHHSPESTH</sequence>
<keyword evidence="2" id="KW-1185">Reference proteome</keyword>
<name>A0ACC0A363_CATRO</name>
<protein>
    <submittedName>
        <fullName evidence="1">Uncharacterized protein</fullName>
    </submittedName>
</protein>
<proteinExistence type="predicted"/>
<evidence type="ECO:0000313" key="1">
    <source>
        <dbReference type="EMBL" id="KAI5655332.1"/>
    </source>
</evidence>
<evidence type="ECO:0000313" key="2">
    <source>
        <dbReference type="Proteomes" id="UP001060085"/>
    </source>
</evidence>